<evidence type="ECO:0000256" key="3">
    <source>
        <dbReference type="ARBA" id="ARBA00022801"/>
    </source>
</evidence>
<keyword evidence="4" id="KW-0464">Manganese</keyword>
<keyword evidence="3" id="KW-0378">Hydrolase</keyword>
<proteinExistence type="predicted"/>
<dbReference type="AlphaFoldDB" id="L8GF93"/>
<dbReference type="EMBL" id="KB008153">
    <property type="protein sequence ID" value="ELR11408.1"/>
    <property type="molecule type" value="Genomic_DNA"/>
</dbReference>
<evidence type="ECO:0000256" key="1">
    <source>
        <dbReference type="ARBA" id="ARBA00013081"/>
    </source>
</evidence>
<dbReference type="GeneID" id="14911835"/>
<keyword evidence="7" id="KW-1185">Reference proteome</keyword>
<evidence type="ECO:0000313" key="7">
    <source>
        <dbReference type="Proteomes" id="UP000011083"/>
    </source>
</evidence>
<evidence type="ECO:0000259" key="5">
    <source>
        <dbReference type="SMART" id="SM00156"/>
    </source>
</evidence>
<dbReference type="InterPro" id="IPR029052">
    <property type="entry name" value="Metallo-depent_PP-like"/>
</dbReference>
<evidence type="ECO:0000256" key="2">
    <source>
        <dbReference type="ARBA" id="ARBA00022723"/>
    </source>
</evidence>
<dbReference type="SUPFAM" id="SSF56300">
    <property type="entry name" value="Metallo-dependent phosphatases"/>
    <property type="match status" value="1"/>
</dbReference>
<reference evidence="6 7" key="1">
    <citation type="journal article" date="2013" name="Genome Biol.">
        <title>Genome of Acanthamoeba castellanii highlights extensive lateral gene transfer and early evolution of tyrosine kinase signaling.</title>
        <authorList>
            <person name="Clarke M."/>
            <person name="Lohan A.J."/>
            <person name="Liu B."/>
            <person name="Lagkouvardos I."/>
            <person name="Roy S."/>
            <person name="Zafar N."/>
            <person name="Bertelli C."/>
            <person name="Schilde C."/>
            <person name="Kianianmomeni A."/>
            <person name="Burglin T.R."/>
            <person name="Frech C."/>
            <person name="Turcotte B."/>
            <person name="Kopec K.O."/>
            <person name="Synnott J.M."/>
            <person name="Choo C."/>
            <person name="Paponov I."/>
            <person name="Finkler A."/>
            <person name="Soon Heng Tan C."/>
            <person name="Hutchins A.P."/>
            <person name="Weinmeier T."/>
            <person name="Rattei T."/>
            <person name="Chu J.S."/>
            <person name="Gimenez G."/>
            <person name="Irimia M."/>
            <person name="Rigden D.J."/>
            <person name="Fitzpatrick D.A."/>
            <person name="Lorenzo-Morales J."/>
            <person name="Bateman A."/>
            <person name="Chiu C.H."/>
            <person name="Tang P."/>
            <person name="Hegemann P."/>
            <person name="Fromm H."/>
            <person name="Raoult D."/>
            <person name="Greub G."/>
            <person name="Miranda-Saavedra D."/>
            <person name="Chen N."/>
            <person name="Nash P."/>
            <person name="Ginger M.L."/>
            <person name="Horn M."/>
            <person name="Schaap P."/>
            <person name="Caler L."/>
            <person name="Loftus B."/>
        </authorList>
    </citation>
    <scope>NUCLEOTIDE SEQUENCE [LARGE SCALE GENOMIC DNA]</scope>
    <source>
        <strain evidence="6 7">Neff</strain>
    </source>
</reference>
<accession>L8GF93</accession>
<dbReference type="CDD" id="cd07415">
    <property type="entry name" value="MPP_PP2A_PP4_PP6"/>
    <property type="match status" value="1"/>
</dbReference>
<evidence type="ECO:0000313" key="6">
    <source>
        <dbReference type="EMBL" id="ELR11408.1"/>
    </source>
</evidence>
<dbReference type="KEGG" id="acan:ACA1_136190"/>
<gene>
    <name evidence="6" type="ORF">ACA1_136190</name>
</gene>
<feature type="domain" description="Serine/threonine specific protein phosphatases" evidence="5">
    <location>
        <begin position="27"/>
        <end position="273"/>
    </location>
</feature>
<name>L8GF93_ACACF</name>
<dbReference type="GO" id="GO:0004722">
    <property type="term" value="F:protein serine/threonine phosphatase activity"/>
    <property type="evidence" value="ECO:0007669"/>
    <property type="project" value="UniProtKB-EC"/>
</dbReference>
<dbReference type="InterPro" id="IPR006186">
    <property type="entry name" value="Ser/Thr-sp_prot-phosphatase"/>
</dbReference>
<dbReference type="InterPro" id="IPR047129">
    <property type="entry name" value="PPA2-like"/>
</dbReference>
<dbReference type="OrthoDB" id="1930084at2759"/>
<evidence type="ECO:0000256" key="4">
    <source>
        <dbReference type="ARBA" id="ARBA00023211"/>
    </source>
</evidence>
<organism evidence="6 7">
    <name type="scientific">Acanthamoeba castellanii (strain ATCC 30010 / Neff)</name>
    <dbReference type="NCBI Taxonomy" id="1257118"/>
    <lineage>
        <taxon>Eukaryota</taxon>
        <taxon>Amoebozoa</taxon>
        <taxon>Discosea</taxon>
        <taxon>Longamoebia</taxon>
        <taxon>Centramoebida</taxon>
        <taxon>Acanthamoebidae</taxon>
        <taxon>Acanthamoeba</taxon>
    </lineage>
</organism>
<dbReference type="VEuPathDB" id="AmoebaDB:ACA1_136190"/>
<dbReference type="PANTHER" id="PTHR45619">
    <property type="entry name" value="SERINE/THREONINE-PROTEIN PHOSPHATASE PP2A-RELATED"/>
    <property type="match status" value="1"/>
</dbReference>
<keyword evidence="2" id="KW-0479">Metal-binding</keyword>
<dbReference type="Proteomes" id="UP000011083">
    <property type="component" value="Unassembled WGS sequence"/>
</dbReference>
<sequence>MAAGKGAAASSLNLDLYMEQLKRGEVLPERTVKQLCDKLKEHLIYESNVLSLSSPLTIVGDIHGQFWDLLELFRIGGNPPDTNYLFLGDFVDRGYYSVETISLLVYGFYGECMRKYGTANVWRYFTDLFDYLTIAALIDNKVFCVHAGLSPSVVSLDQIRVLDRFKEIPPDGPLADLVWSDPDPDRPDWHPSQRGAGYTFGEGVVKKFLESNGLNHIVRSHQLCMDGYQVLFNDQLSTVWSAPNYCYRCGNVASILEVNEQQERYFNTFCAAPESDSKTPSYDTTKEVPDYFV</sequence>
<dbReference type="InterPro" id="IPR004843">
    <property type="entry name" value="Calcineurin-like_PHP"/>
</dbReference>
<dbReference type="Pfam" id="PF00149">
    <property type="entry name" value="Metallophos"/>
    <property type="match status" value="1"/>
</dbReference>
<dbReference type="PRINTS" id="PR00114">
    <property type="entry name" value="STPHPHTASE"/>
</dbReference>
<dbReference type="STRING" id="1257118.L8GF93"/>
<dbReference type="EC" id="3.1.3.16" evidence="1"/>
<dbReference type="GO" id="GO:0046872">
    <property type="term" value="F:metal ion binding"/>
    <property type="evidence" value="ECO:0007669"/>
    <property type="project" value="UniProtKB-KW"/>
</dbReference>
<dbReference type="Gene3D" id="3.60.21.10">
    <property type="match status" value="2"/>
</dbReference>
<protein>
    <recommendedName>
        <fullName evidence="1">protein-serine/threonine phosphatase</fullName>
        <ecNumber evidence="1">3.1.3.16</ecNumber>
    </recommendedName>
</protein>
<dbReference type="OMA" id="QRGAGYT"/>
<dbReference type="RefSeq" id="XP_004333421.1">
    <property type="nucleotide sequence ID" value="XM_004333373.1"/>
</dbReference>
<dbReference type="SMART" id="SM00156">
    <property type="entry name" value="PP2Ac"/>
    <property type="match status" value="1"/>
</dbReference>